<feature type="binding site" evidence="10">
    <location>
        <position position="255"/>
    </location>
    <ligand>
        <name>Zn(2+)</name>
        <dbReference type="ChEBI" id="CHEBI:29105"/>
    </ligand>
</feature>
<keyword evidence="5 10" id="KW-0547">Nucleotide-binding</keyword>
<keyword evidence="9 10" id="KW-0342">GTP-binding</keyword>
<evidence type="ECO:0000256" key="8">
    <source>
        <dbReference type="ARBA" id="ARBA00022884"/>
    </source>
</evidence>
<evidence type="ECO:0000256" key="4">
    <source>
        <dbReference type="ARBA" id="ARBA00022730"/>
    </source>
</evidence>
<keyword evidence="8 10" id="KW-0694">RNA-binding</keyword>
<dbReference type="InterPro" id="IPR030378">
    <property type="entry name" value="G_CP_dom"/>
</dbReference>
<comment type="cofactor">
    <cofactor evidence="10">
        <name>Zn(2+)</name>
        <dbReference type="ChEBI" id="CHEBI:29105"/>
    </cofactor>
    <text evidence="10">Binds 1 zinc ion per subunit.</text>
</comment>
<dbReference type="PROSITE" id="PS50936">
    <property type="entry name" value="ENGC_GTPASE"/>
    <property type="match status" value="1"/>
</dbReference>
<dbReference type="InterPro" id="IPR010914">
    <property type="entry name" value="RsgA_GTPase_dom"/>
</dbReference>
<dbReference type="Pfam" id="PF16745">
    <property type="entry name" value="RsgA_N"/>
    <property type="match status" value="1"/>
</dbReference>
<feature type="binding site" evidence="10">
    <location>
        <position position="262"/>
    </location>
    <ligand>
        <name>Zn(2+)</name>
        <dbReference type="ChEBI" id="CHEBI:29105"/>
    </ligand>
</feature>
<evidence type="ECO:0000256" key="7">
    <source>
        <dbReference type="ARBA" id="ARBA00022833"/>
    </source>
</evidence>
<evidence type="ECO:0000259" key="12">
    <source>
        <dbReference type="PROSITE" id="PS51721"/>
    </source>
</evidence>
<dbReference type="Gene3D" id="3.40.50.300">
    <property type="entry name" value="P-loop containing nucleotide triphosphate hydrolases"/>
    <property type="match status" value="1"/>
</dbReference>
<dbReference type="CDD" id="cd04466">
    <property type="entry name" value="S1_YloQ_GTPase"/>
    <property type="match status" value="1"/>
</dbReference>
<dbReference type="InterPro" id="IPR004881">
    <property type="entry name" value="Ribosome_biogen_GTPase_RsgA"/>
</dbReference>
<keyword evidence="1 10" id="KW-0963">Cytoplasm</keyword>
<evidence type="ECO:0000256" key="6">
    <source>
        <dbReference type="ARBA" id="ARBA00022801"/>
    </source>
</evidence>
<dbReference type="Pfam" id="PF03193">
    <property type="entry name" value="RsgA_GTPase"/>
    <property type="match status" value="1"/>
</dbReference>
<feature type="binding site" evidence="10">
    <location>
        <begin position="170"/>
        <end position="178"/>
    </location>
    <ligand>
        <name>GTP</name>
        <dbReference type="ChEBI" id="CHEBI:37565"/>
    </ligand>
</feature>
<dbReference type="GO" id="GO:0019843">
    <property type="term" value="F:rRNA binding"/>
    <property type="evidence" value="ECO:0007669"/>
    <property type="project" value="UniProtKB-KW"/>
</dbReference>
<dbReference type="EMBL" id="JACRTC010000006">
    <property type="protein sequence ID" value="MBC8570909.1"/>
    <property type="molecule type" value="Genomic_DNA"/>
</dbReference>
<keyword evidence="2 10" id="KW-0690">Ribosome biogenesis</keyword>
<feature type="binding site" evidence="10">
    <location>
        <position position="268"/>
    </location>
    <ligand>
        <name>Zn(2+)</name>
        <dbReference type="ChEBI" id="CHEBI:29105"/>
    </ligand>
</feature>
<comment type="caution">
    <text evidence="13">The sequence shown here is derived from an EMBL/GenBank/DDBJ whole genome shotgun (WGS) entry which is preliminary data.</text>
</comment>
<proteinExistence type="inferred from homology"/>
<dbReference type="PANTHER" id="PTHR32120">
    <property type="entry name" value="SMALL RIBOSOMAL SUBUNIT BIOGENESIS GTPASE RSGA"/>
    <property type="match status" value="1"/>
</dbReference>
<sequence length="303" mass="33776">MRTQDMNQTLHGLIVKALGGFYYVKTTHALFACRARGKFRKIEQTPLVGDQVEISPTGEEEGYVTNILPRKNFLVRPPLANIDSLVLVTSIEEPAPNTLVLDKLIAIAEHKDIAPAVVVSKADLEGEEAERFAKIYRTCGFPTFLVSSETGEGVEAVRSYLTNKLSAFCGNSGVGKSSLLNRIDDRLSLETAHISQKLGRGRHTTRHVELYELREGGYIADTPGFSSVDLERCEVILKDELQYCFREFEECIPHCKFTGCSHTCEKGCAVLAAVEEGSIPRSRHESYCALYEDAKNIKEWELK</sequence>
<dbReference type="GO" id="GO:0042274">
    <property type="term" value="P:ribosomal small subunit biogenesis"/>
    <property type="evidence" value="ECO:0007669"/>
    <property type="project" value="UniProtKB-UniRule"/>
</dbReference>
<feature type="binding site" evidence="10">
    <location>
        <position position="260"/>
    </location>
    <ligand>
        <name>Zn(2+)</name>
        <dbReference type="ChEBI" id="CHEBI:29105"/>
    </ligand>
</feature>
<feature type="domain" description="CP-type G" evidence="12">
    <location>
        <begin position="71"/>
        <end position="228"/>
    </location>
</feature>
<name>A0A926EEX5_9FIRM</name>
<comment type="similarity">
    <text evidence="10">Belongs to the TRAFAC class YlqF/YawG GTPase family. RsgA subfamily.</text>
</comment>
<comment type="function">
    <text evidence="10">One of several proteins that assist in the late maturation steps of the functional core of the 30S ribosomal subunit. Helps release RbfA from mature subunits. May play a role in the assembly of ribosomal proteins into the subunit. Circularly permuted GTPase that catalyzes slow GTP hydrolysis, GTPase activity is stimulated by the 30S ribosomal subunit.</text>
</comment>
<dbReference type="CDD" id="cd01854">
    <property type="entry name" value="YjeQ_EngC"/>
    <property type="match status" value="1"/>
</dbReference>
<protein>
    <recommendedName>
        <fullName evidence="10">Small ribosomal subunit biogenesis GTPase RsgA</fullName>
        <ecNumber evidence="10">3.6.1.-</ecNumber>
    </recommendedName>
</protein>
<evidence type="ECO:0000256" key="2">
    <source>
        <dbReference type="ARBA" id="ARBA00022517"/>
    </source>
</evidence>
<keyword evidence="3 10" id="KW-0479">Metal-binding</keyword>
<dbReference type="SUPFAM" id="SSF50249">
    <property type="entry name" value="Nucleic acid-binding proteins"/>
    <property type="match status" value="1"/>
</dbReference>
<evidence type="ECO:0000256" key="3">
    <source>
        <dbReference type="ARBA" id="ARBA00022723"/>
    </source>
</evidence>
<dbReference type="Gene3D" id="1.10.40.50">
    <property type="entry name" value="Probable gtpase engc, domain 3"/>
    <property type="match status" value="1"/>
</dbReference>
<dbReference type="PROSITE" id="PS51721">
    <property type="entry name" value="G_CP"/>
    <property type="match status" value="1"/>
</dbReference>
<dbReference type="GO" id="GO:0005737">
    <property type="term" value="C:cytoplasm"/>
    <property type="evidence" value="ECO:0007669"/>
    <property type="project" value="UniProtKB-SubCell"/>
</dbReference>
<keyword evidence="7 10" id="KW-0862">Zinc</keyword>
<dbReference type="Proteomes" id="UP000660861">
    <property type="component" value="Unassembled WGS sequence"/>
</dbReference>
<comment type="subcellular location">
    <subcellularLocation>
        <location evidence="10">Cytoplasm</location>
    </subcellularLocation>
</comment>
<gene>
    <name evidence="10 13" type="primary">rsgA</name>
    <name evidence="13" type="ORF">H8709_08725</name>
</gene>
<dbReference type="GO" id="GO:0005525">
    <property type="term" value="F:GTP binding"/>
    <property type="evidence" value="ECO:0007669"/>
    <property type="project" value="UniProtKB-UniRule"/>
</dbReference>
<dbReference type="PANTHER" id="PTHR32120:SF11">
    <property type="entry name" value="SMALL RIBOSOMAL SUBUNIT BIOGENESIS GTPASE RSGA 1, MITOCHONDRIAL-RELATED"/>
    <property type="match status" value="1"/>
</dbReference>
<evidence type="ECO:0000313" key="13">
    <source>
        <dbReference type="EMBL" id="MBC8570909.1"/>
    </source>
</evidence>
<reference evidence="13" key="1">
    <citation type="submission" date="2020-08" db="EMBL/GenBank/DDBJ databases">
        <title>Genome public.</title>
        <authorList>
            <person name="Liu C."/>
            <person name="Sun Q."/>
        </authorList>
    </citation>
    <scope>NUCLEOTIDE SEQUENCE</scope>
    <source>
        <strain evidence="13">NSJ-54</strain>
    </source>
</reference>
<organism evidence="13 14">
    <name type="scientific">Zongyangia hominis</name>
    <dbReference type="NCBI Taxonomy" id="2763677"/>
    <lineage>
        <taxon>Bacteria</taxon>
        <taxon>Bacillati</taxon>
        <taxon>Bacillota</taxon>
        <taxon>Clostridia</taxon>
        <taxon>Eubacteriales</taxon>
        <taxon>Oscillospiraceae</taxon>
        <taxon>Zongyangia</taxon>
    </lineage>
</organism>
<feature type="binding site" evidence="10">
    <location>
        <begin position="120"/>
        <end position="123"/>
    </location>
    <ligand>
        <name>GTP</name>
        <dbReference type="ChEBI" id="CHEBI:37565"/>
    </ligand>
</feature>
<keyword evidence="4 10" id="KW-0699">rRNA-binding</keyword>
<feature type="domain" description="EngC GTPase" evidence="11">
    <location>
        <begin position="80"/>
        <end position="226"/>
    </location>
</feature>
<dbReference type="EC" id="3.6.1.-" evidence="10"/>
<dbReference type="SUPFAM" id="SSF52540">
    <property type="entry name" value="P-loop containing nucleoside triphosphate hydrolases"/>
    <property type="match status" value="1"/>
</dbReference>
<dbReference type="HAMAP" id="MF_01820">
    <property type="entry name" value="GTPase_RsgA"/>
    <property type="match status" value="1"/>
</dbReference>
<dbReference type="AlphaFoldDB" id="A0A926EEX5"/>
<evidence type="ECO:0000256" key="5">
    <source>
        <dbReference type="ARBA" id="ARBA00022741"/>
    </source>
</evidence>
<evidence type="ECO:0000256" key="1">
    <source>
        <dbReference type="ARBA" id="ARBA00022490"/>
    </source>
</evidence>
<accession>A0A926EEX5</accession>
<evidence type="ECO:0000256" key="10">
    <source>
        <dbReference type="HAMAP-Rule" id="MF_01820"/>
    </source>
</evidence>
<dbReference type="Gene3D" id="2.40.50.140">
    <property type="entry name" value="Nucleic acid-binding proteins"/>
    <property type="match status" value="1"/>
</dbReference>
<evidence type="ECO:0000313" key="14">
    <source>
        <dbReference type="Proteomes" id="UP000660861"/>
    </source>
</evidence>
<dbReference type="GO" id="GO:0003924">
    <property type="term" value="F:GTPase activity"/>
    <property type="evidence" value="ECO:0007669"/>
    <property type="project" value="UniProtKB-UniRule"/>
</dbReference>
<keyword evidence="14" id="KW-1185">Reference proteome</keyword>
<dbReference type="GO" id="GO:0046872">
    <property type="term" value="F:metal ion binding"/>
    <property type="evidence" value="ECO:0007669"/>
    <property type="project" value="UniProtKB-KW"/>
</dbReference>
<comment type="subunit">
    <text evidence="10">Monomer. Associates with 30S ribosomal subunit, binds 16S rRNA.</text>
</comment>
<dbReference type="InterPro" id="IPR031944">
    <property type="entry name" value="RsgA_N"/>
</dbReference>
<evidence type="ECO:0000256" key="9">
    <source>
        <dbReference type="ARBA" id="ARBA00023134"/>
    </source>
</evidence>
<dbReference type="InterPro" id="IPR012340">
    <property type="entry name" value="NA-bd_OB-fold"/>
</dbReference>
<keyword evidence="6 10" id="KW-0378">Hydrolase</keyword>
<dbReference type="InterPro" id="IPR027417">
    <property type="entry name" value="P-loop_NTPase"/>
</dbReference>
<evidence type="ECO:0000259" key="11">
    <source>
        <dbReference type="PROSITE" id="PS50936"/>
    </source>
</evidence>
<dbReference type="NCBIfam" id="TIGR00157">
    <property type="entry name" value="ribosome small subunit-dependent GTPase A"/>
    <property type="match status" value="1"/>
</dbReference>